<keyword evidence="2" id="KW-1185">Reference proteome</keyword>
<sequence length="99" mass="11124">MKFLAIAGEVFQCRVGTGHVVPSTILTVQTCFGRPRFVWVILKCKIIKTPPQAGLLLGRIFLKNFVKLLLVGVFYNFGKTLLSFFVILLGLIILIDERN</sequence>
<reference evidence="1" key="1">
    <citation type="submission" date="2022-02" db="EMBL/GenBank/DDBJ databases">
        <title>Plant Genome Project.</title>
        <authorList>
            <person name="Zhang R.-G."/>
        </authorList>
    </citation>
    <scope>NUCLEOTIDE SEQUENCE</scope>
    <source>
        <strain evidence="1">AT1</strain>
    </source>
</reference>
<comment type="caution">
    <text evidence="1">The sequence shown here is derived from an EMBL/GenBank/DDBJ whole genome shotgun (WGS) entry which is preliminary data.</text>
</comment>
<protein>
    <submittedName>
        <fullName evidence="1">Uncharacterized protein</fullName>
    </submittedName>
</protein>
<proteinExistence type="predicted"/>
<accession>A0ACC0PP03</accession>
<evidence type="ECO:0000313" key="2">
    <source>
        <dbReference type="Proteomes" id="UP001062846"/>
    </source>
</evidence>
<evidence type="ECO:0000313" key="1">
    <source>
        <dbReference type="EMBL" id="KAI8567457.1"/>
    </source>
</evidence>
<gene>
    <name evidence="1" type="ORF">RHMOL_Rhmol02G0123300</name>
</gene>
<organism evidence="1 2">
    <name type="scientific">Rhododendron molle</name>
    <name type="common">Chinese azalea</name>
    <name type="synonym">Azalea mollis</name>
    <dbReference type="NCBI Taxonomy" id="49168"/>
    <lineage>
        <taxon>Eukaryota</taxon>
        <taxon>Viridiplantae</taxon>
        <taxon>Streptophyta</taxon>
        <taxon>Embryophyta</taxon>
        <taxon>Tracheophyta</taxon>
        <taxon>Spermatophyta</taxon>
        <taxon>Magnoliopsida</taxon>
        <taxon>eudicotyledons</taxon>
        <taxon>Gunneridae</taxon>
        <taxon>Pentapetalae</taxon>
        <taxon>asterids</taxon>
        <taxon>Ericales</taxon>
        <taxon>Ericaceae</taxon>
        <taxon>Ericoideae</taxon>
        <taxon>Rhodoreae</taxon>
        <taxon>Rhododendron</taxon>
    </lineage>
</organism>
<name>A0ACC0PP03_RHOML</name>
<dbReference type="Proteomes" id="UP001062846">
    <property type="component" value="Chromosome 2"/>
</dbReference>
<dbReference type="EMBL" id="CM046389">
    <property type="protein sequence ID" value="KAI8567457.1"/>
    <property type="molecule type" value="Genomic_DNA"/>
</dbReference>